<comment type="similarity">
    <text evidence="1">Belongs to the ABC transporter superfamily.</text>
</comment>
<keyword evidence="2" id="KW-0813">Transport</keyword>
<name>A0A5N0TCR9_9GAMM</name>
<dbReference type="GO" id="GO:0005524">
    <property type="term" value="F:ATP binding"/>
    <property type="evidence" value="ECO:0007669"/>
    <property type="project" value="UniProtKB-KW"/>
</dbReference>
<dbReference type="GO" id="GO:0015833">
    <property type="term" value="P:peptide transport"/>
    <property type="evidence" value="ECO:0007669"/>
    <property type="project" value="InterPro"/>
</dbReference>
<organism evidence="6 7">
    <name type="scientific">Marinihelvus fidelis</name>
    <dbReference type="NCBI Taxonomy" id="2613842"/>
    <lineage>
        <taxon>Bacteria</taxon>
        <taxon>Pseudomonadati</taxon>
        <taxon>Pseudomonadota</taxon>
        <taxon>Gammaproteobacteria</taxon>
        <taxon>Chromatiales</taxon>
        <taxon>Wenzhouxiangellaceae</taxon>
        <taxon>Marinihelvus</taxon>
    </lineage>
</organism>
<dbReference type="SUPFAM" id="SSF52540">
    <property type="entry name" value="P-loop containing nucleoside triphosphate hydrolases"/>
    <property type="match status" value="1"/>
</dbReference>
<dbReference type="InterPro" id="IPR017871">
    <property type="entry name" value="ABC_transporter-like_CS"/>
</dbReference>
<dbReference type="Pfam" id="PF00005">
    <property type="entry name" value="ABC_tran"/>
    <property type="match status" value="1"/>
</dbReference>
<gene>
    <name evidence="6" type="ORF">F3N42_10055</name>
</gene>
<evidence type="ECO:0000256" key="2">
    <source>
        <dbReference type="ARBA" id="ARBA00022448"/>
    </source>
</evidence>
<evidence type="ECO:0000256" key="1">
    <source>
        <dbReference type="ARBA" id="ARBA00005417"/>
    </source>
</evidence>
<dbReference type="InterPro" id="IPR003593">
    <property type="entry name" value="AAA+_ATPase"/>
</dbReference>
<keyword evidence="4 6" id="KW-0067">ATP-binding</keyword>
<dbReference type="InterPro" id="IPR013563">
    <property type="entry name" value="Oligopep_ABC_C"/>
</dbReference>
<dbReference type="InterPro" id="IPR050319">
    <property type="entry name" value="ABC_transp_ATP-bind"/>
</dbReference>
<feature type="domain" description="ABC transporter" evidence="5">
    <location>
        <begin position="6"/>
        <end position="258"/>
    </location>
</feature>
<dbReference type="CDD" id="cd03257">
    <property type="entry name" value="ABC_NikE_OppD_transporters"/>
    <property type="match status" value="1"/>
</dbReference>
<dbReference type="PROSITE" id="PS50893">
    <property type="entry name" value="ABC_TRANSPORTER_2"/>
    <property type="match status" value="1"/>
</dbReference>
<accession>A0A5N0TCR9</accession>
<evidence type="ECO:0000256" key="4">
    <source>
        <dbReference type="ARBA" id="ARBA00022840"/>
    </source>
</evidence>
<dbReference type="FunFam" id="3.40.50.300:FF:000016">
    <property type="entry name" value="Oligopeptide ABC transporter ATP-binding component"/>
    <property type="match status" value="1"/>
</dbReference>
<sequence length="340" mass="38051">MSDPVLKVQDLSVWYPVEQGGLFRRRTVDLKAVDGVSFELAPGETLGVVGESGCGKSTLARALLGLVKPRRGRVLWLGEDLVKLDDEAMRRKRKELQIIFQDPLASLDPRMTVGDIIAEPLWTFYPNIARVQVMERVRGMMKLVGLLPNQVNRYPHEFSGGQCQRIGIARALVLNPRLIVCDEPVSALDVSIQAQIINLLRELQKKLRLSLIFIAHDLSVMRHISDRVMVMYLGRSMEVSDAASLYRRPLHPYTSALIRSAPVPDPALARFRADAGLTEDMPSPLNPPSGCVFHTRCPYVVKRCQRDVPALRRMPDGNWVACHRAEDLDLGIVKPAPVKL</sequence>
<proteinExistence type="inferred from homology"/>
<dbReference type="RefSeq" id="WP_150864322.1">
    <property type="nucleotide sequence ID" value="NZ_VYXP01000005.1"/>
</dbReference>
<dbReference type="SMART" id="SM00382">
    <property type="entry name" value="AAA"/>
    <property type="match status" value="1"/>
</dbReference>
<evidence type="ECO:0000256" key="3">
    <source>
        <dbReference type="ARBA" id="ARBA00022741"/>
    </source>
</evidence>
<dbReference type="Pfam" id="PF08352">
    <property type="entry name" value="oligo_HPY"/>
    <property type="match status" value="1"/>
</dbReference>
<evidence type="ECO:0000313" key="6">
    <source>
        <dbReference type="EMBL" id="KAA9131646.1"/>
    </source>
</evidence>
<comment type="caution">
    <text evidence="6">The sequence shown here is derived from an EMBL/GenBank/DDBJ whole genome shotgun (WGS) entry which is preliminary data.</text>
</comment>
<evidence type="ECO:0000259" key="5">
    <source>
        <dbReference type="PROSITE" id="PS50893"/>
    </source>
</evidence>
<reference evidence="6 7" key="1">
    <citation type="submission" date="2019-09" db="EMBL/GenBank/DDBJ databases">
        <title>Wenzhouxiangella sp. Genome sequencing and assembly.</title>
        <authorList>
            <person name="Zhang R."/>
        </authorList>
    </citation>
    <scope>NUCLEOTIDE SEQUENCE [LARGE SCALE GENOMIC DNA]</scope>
    <source>
        <strain evidence="6 7">W260</strain>
    </source>
</reference>
<evidence type="ECO:0000313" key="7">
    <source>
        <dbReference type="Proteomes" id="UP000325372"/>
    </source>
</evidence>
<dbReference type="PROSITE" id="PS00211">
    <property type="entry name" value="ABC_TRANSPORTER_1"/>
    <property type="match status" value="1"/>
</dbReference>
<dbReference type="GO" id="GO:0055085">
    <property type="term" value="P:transmembrane transport"/>
    <property type="evidence" value="ECO:0007669"/>
    <property type="project" value="UniProtKB-ARBA"/>
</dbReference>
<dbReference type="PANTHER" id="PTHR43776">
    <property type="entry name" value="TRANSPORT ATP-BINDING PROTEIN"/>
    <property type="match status" value="1"/>
</dbReference>
<dbReference type="PANTHER" id="PTHR43776:SF7">
    <property type="entry name" value="D,D-DIPEPTIDE TRANSPORT ATP-BINDING PROTEIN DDPF-RELATED"/>
    <property type="match status" value="1"/>
</dbReference>
<dbReference type="Gene3D" id="3.40.50.300">
    <property type="entry name" value="P-loop containing nucleotide triphosphate hydrolases"/>
    <property type="match status" value="1"/>
</dbReference>
<keyword evidence="7" id="KW-1185">Reference proteome</keyword>
<dbReference type="AlphaFoldDB" id="A0A5N0TCR9"/>
<dbReference type="InterPro" id="IPR003439">
    <property type="entry name" value="ABC_transporter-like_ATP-bd"/>
</dbReference>
<dbReference type="Proteomes" id="UP000325372">
    <property type="component" value="Unassembled WGS sequence"/>
</dbReference>
<dbReference type="GO" id="GO:0016887">
    <property type="term" value="F:ATP hydrolysis activity"/>
    <property type="evidence" value="ECO:0007669"/>
    <property type="project" value="InterPro"/>
</dbReference>
<dbReference type="NCBIfam" id="TIGR01727">
    <property type="entry name" value="oligo_HPY"/>
    <property type="match status" value="1"/>
</dbReference>
<dbReference type="EMBL" id="VYXP01000005">
    <property type="protein sequence ID" value="KAA9131646.1"/>
    <property type="molecule type" value="Genomic_DNA"/>
</dbReference>
<dbReference type="InterPro" id="IPR027417">
    <property type="entry name" value="P-loop_NTPase"/>
</dbReference>
<keyword evidence="3" id="KW-0547">Nucleotide-binding</keyword>
<protein>
    <submittedName>
        <fullName evidence="6">ATP-binding cassette domain-containing protein</fullName>
    </submittedName>
</protein>